<dbReference type="Gene3D" id="3.40.1350.10">
    <property type="match status" value="1"/>
</dbReference>
<evidence type="ECO:0000313" key="2">
    <source>
        <dbReference type="EMBL" id="PHI17802.1"/>
    </source>
</evidence>
<evidence type="ECO:0000313" key="1">
    <source>
        <dbReference type="EMBL" id="ASC02172.1"/>
    </source>
</evidence>
<keyword evidence="3" id="KW-1185">Reference proteome</keyword>
<dbReference type="AlphaFoldDB" id="A0A1Z3CGZ7"/>
<accession>A0A1Z3CGZ7</accession>
<evidence type="ECO:0008006" key="5">
    <source>
        <dbReference type="Google" id="ProtNLM"/>
    </source>
</evidence>
<dbReference type="RefSeq" id="WP_088336751.1">
    <property type="nucleotide sequence ID" value="NZ_CP021934.1"/>
</dbReference>
<gene>
    <name evidence="1" type="ORF">CBG50_01925</name>
    <name evidence="2" type="ORF">CBG56_02285</name>
</gene>
<protein>
    <recommendedName>
        <fullName evidence="5">EVE domain-containing protein</fullName>
    </recommendedName>
</protein>
<dbReference type="InterPro" id="IPR011856">
    <property type="entry name" value="tRNA_endonuc-like_dom_sf"/>
</dbReference>
<evidence type="ECO:0000313" key="3">
    <source>
        <dbReference type="Proteomes" id="UP000196759"/>
    </source>
</evidence>
<dbReference type="Proteomes" id="UP000224507">
    <property type="component" value="Unassembled WGS sequence"/>
</dbReference>
<dbReference type="EMBL" id="NIRO01000001">
    <property type="protein sequence ID" value="PHI17802.1"/>
    <property type="molecule type" value="Genomic_DNA"/>
</dbReference>
<name>A0A1Z3CGZ7_FUSNP</name>
<proteinExistence type="predicted"/>
<dbReference type="EMBL" id="CP021934">
    <property type="protein sequence ID" value="ASC02172.1"/>
    <property type="molecule type" value="Genomic_DNA"/>
</dbReference>
<reference evidence="2 4" key="2">
    <citation type="submission" date="2017-06" db="EMBL/GenBank/DDBJ databases">
        <title>Draft genome sequence of Fusobacterium nucleatum subsp. polymorphum KCOM 1274 (=ChDC F309).</title>
        <authorList>
            <person name="Kook J.-K."/>
            <person name="Park S.-N."/>
            <person name="Lim Y.K."/>
            <person name="Roh H."/>
        </authorList>
    </citation>
    <scope>NUCLEOTIDE SEQUENCE [LARGE SCALE GENOMIC DNA]</scope>
    <source>
        <strain evidence="2">KCOM 1274</strain>
        <strain evidence="4">KCOM 1274 (ChDC F309)</strain>
    </source>
</reference>
<reference evidence="1 3" key="1">
    <citation type="submission" date="2017-06" db="EMBL/GenBank/DDBJ databases">
        <title>Draft genome sequence of Fusobacterium nucleatum subsp. polymorphum KCOM 1260 (=ChDC F218).</title>
        <authorList>
            <person name="Kook J.-K."/>
            <person name="Park S.-N."/>
            <person name="Lim Y.K."/>
            <person name="Roh H."/>
        </authorList>
    </citation>
    <scope>NUCLEOTIDE SEQUENCE [LARGE SCALE GENOMIC DNA]</scope>
    <source>
        <strain evidence="1">KCOM 1260</strain>
        <strain evidence="3">KCOM 1260 (ChDC F218)</strain>
    </source>
</reference>
<dbReference type="GO" id="GO:0003676">
    <property type="term" value="F:nucleic acid binding"/>
    <property type="evidence" value="ECO:0007669"/>
    <property type="project" value="InterPro"/>
</dbReference>
<dbReference type="Proteomes" id="UP000196759">
    <property type="component" value="Chromosome"/>
</dbReference>
<evidence type="ECO:0000313" key="4">
    <source>
        <dbReference type="Proteomes" id="UP000224507"/>
    </source>
</evidence>
<organism evidence="1 3">
    <name type="scientific">Fusobacterium nucleatum subsp. polymorphum</name>
    <name type="common">Fusobacterium polymorphum</name>
    <dbReference type="NCBI Taxonomy" id="76857"/>
    <lineage>
        <taxon>Bacteria</taxon>
        <taxon>Fusobacteriati</taxon>
        <taxon>Fusobacteriota</taxon>
        <taxon>Fusobacteriia</taxon>
        <taxon>Fusobacteriales</taxon>
        <taxon>Fusobacteriaceae</taxon>
        <taxon>Fusobacterium</taxon>
    </lineage>
</organism>
<sequence length="338" mass="40343">MIYKIDINELKNGESIAYDNKAKRISPEVLNITEKHIEDYIANNIKEVLPTIDLMTIFQERKWQEEPDIMAMNGQGDLYIFELKRIQSNEDNILQLLRYAQKFGTYEYTEINKMYQTYKNDDQFNLLEDLNKNLGNDLLKQTDINNKQHLYLITNGTNEDTIKKIKFWKTNGLDINLIIYWIFENDGSFFIEFNICKDLEALLEYEKKYYIVNTNSRFTQNFDLDTFLNEKKVAIQGDIKNRIKTFKRGDIIFLYQNEQGIVARGEVKDNQFHKKDWNGVKEDEYYMELTDFKKLFSKDYLTKKMLDEICKRNFVFTPTIVYLNENEGKDIDDSIKNL</sequence>